<organism evidence="3 4">
    <name type="scientific">Cricetulus griseus</name>
    <name type="common">Chinese hamster</name>
    <name type="synonym">Cricetulus barabensis griseus</name>
    <dbReference type="NCBI Taxonomy" id="10029"/>
    <lineage>
        <taxon>Eukaryota</taxon>
        <taxon>Metazoa</taxon>
        <taxon>Chordata</taxon>
        <taxon>Craniata</taxon>
        <taxon>Vertebrata</taxon>
        <taxon>Euteleostomi</taxon>
        <taxon>Mammalia</taxon>
        <taxon>Eutheria</taxon>
        <taxon>Euarchontoglires</taxon>
        <taxon>Glires</taxon>
        <taxon>Rodentia</taxon>
        <taxon>Myomorpha</taxon>
        <taxon>Muroidea</taxon>
        <taxon>Cricetidae</taxon>
        <taxon>Cricetinae</taxon>
        <taxon>Cricetulus</taxon>
    </lineage>
</organism>
<dbReference type="AlphaFoldDB" id="G3HSM9"/>
<dbReference type="SUPFAM" id="SSF51197">
    <property type="entry name" value="Clavaminate synthase-like"/>
    <property type="match status" value="1"/>
</dbReference>
<dbReference type="Pfam" id="PF02373">
    <property type="entry name" value="JmjC"/>
    <property type="match status" value="1"/>
</dbReference>
<accession>G3HSM9</accession>
<keyword evidence="3" id="KW-0489">Methyltransferase</keyword>
<dbReference type="PANTHER" id="PTHR10694:SF21">
    <property type="entry name" value="LYSINE-SPECIFIC DEMETHYLASE 4D"/>
    <property type="match status" value="1"/>
</dbReference>
<dbReference type="InParanoid" id="G3HSM9"/>
<dbReference type="InterPro" id="IPR003347">
    <property type="entry name" value="JmjC_dom"/>
</dbReference>
<sequence length="324" mass="36106">MWKTTFAWHTEDMDLYSINYLHFGQPKTWYAVPPEHGRRLENLAKQLFPGSSQGCQAFLRHKVALISPTVLKENGIPFGRMTQEAGEFMVTFPYGYHAGFNHGFNCAEAINFATPRWIDYGKVATQCSCGEARVSFSMDAFVRILQPERYELWKRGQDQAVVDHTETMGSTSQELTPGRVIQAPRKTRGLRDLRLRQVSHCLLPIATGSKIPCSYRQQSDAIVDEFQKPHPAPGSQPMRGLSSGHYTSTGRRGLGRRHSELGVQECINEAPVKRRLPAGRVDISLNPDLLSESVIEDLIVKPVPVSPGPQHPVTASEGGLISDP</sequence>
<evidence type="ECO:0000313" key="4">
    <source>
        <dbReference type="Proteomes" id="UP000001075"/>
    </source>
</evidence>
<dbReference type="PANTHER" id="PTHR10694">
    <property type="entry name" value="LYSINE-SPECIFIC DEMETHYLASE"/>
    <property type="match status" value="1"/>
</dbReference>
<dbReference type="GO" id="GO:0032259">
    <property type="term" value="P:methylation"/>
    <property type="evidence" value="ECO:0007669"/>
    <property type="project" value="UniProtKB-KW"/>
</dbReference>
<dbReference type="PaxDb" id="10029-XP_007607551.1"/>
<protein>
    <submittedName>
        <fullName evidence="3">Lysine-specific demethylase 4D</fullName>
    </submittedName>
</protein>
<dbReference type="EMBL" id="JH000667">
    <property type="protein sequence ID" value="EGW11924.1"/>
    <property type="molecule type" value="Genomic_DNA"/>
</dbReference>
<evidence type="ECO:0000259" key="2">
    <source>
        <dbReference type="PROSITE" id="PS51184"/>
    </source>
</evidence>
<dbReference type="GO" id="GO:0008168">
    <property type="term" value="F:methyltransferase activity"/>
    <property type="evidence" value="ECO:0007669"/>
    <property type="project" value="UniProtKB-KW"/>
</dbReference>
<reference evidence="4" key="1">
    <citation type="journal article" date="2011" name="Nat. Biotechnol.">
        <title>The genomic sequence of the Chinese hamster ovary (CHO)-K1 cell line.</title>
        <authorList>
            <person name="Xu X."/>
            <person name="Nagarajan H."/>
            <person name="Lewis N.E."/>
            <person name="Pan S."/>
            <person name="Cai Z."/>
            <person name="Liu X."/>
            <person name="Chen W."/>
            <person name="Xie M."/>
            <person name="Wang W."/>
            <person name="Hammond S."/>
            <person name="Andersen M.R."/>
            <person name="Neff N."/>
            <person name="Passarelli B."/>
            <person name="Koh W."/>
            <person name="Fan H.C."/>
            <person name="Wang J."/>
            <person name="Gui Y."/>
            <person name="Lee K.H."/>
            <person name="Betenbaugh M.J."/>
            <person name="Quake S.R."/>
            <person name="Famili I."/>
            <person name="Palsson B.O."/>
            <person name="Wang J."/>
        </authorList>
    </citation>
    <scope>NUCLEOTIDE SEQUENCE [LARGE SCALE GENOMIC DNA]</scope>
    <source>
        <strain evidence="4">CHO K1 cell line</strain>
    </source>
</reference>
<gene>
    <name evidence="3" type="ORF">I79_013863</name>
</gene>
<dbReference type="GO" id="GO:0010468">
    <property type="term" value="P:regulation of gene expression"/>
    <property type="evidence" value="ECO:0007669"/>
    <property type="project" value="TreeGrafter"/>
</dbReference>
<dbReference type="FunCoup" id="G3HSM9">
    <property type="interactions" value="92"/>
</dbReference>
<feature type="domain" description="JmjC" evidence="2">
    <location>
        <begin position="1"/>
        <end position="129"/>
    </location>
</feature>
<dbReference type="eggNOG" id="KOG0958">
    <property type="taxonomic scope" value="Eukaryota"/>
</dbReference>
<keyword evidence="3" id="KW-0808">Transferase</keyword>
<dbReference type="GO" id="GO:0005634">
    <property type="term" value="C:nucleus"/>
    <property type="evidence" value="ECO:0007669"/>
    <property type="project" value="TreeGrafter"/>
</dbReference>
<dbReference type="GO" id="GO:0000785">
    <property type="term" value="C:chromatin"/>
    <property type="evidence" value="ECO:0007669"/>
    <property type="project" value="TreeGrafter"/>
</dbReference>
<dbReference type="Gene3D" id="2.60.120.650">
    <property type="entry name" value="Cupin"/>
    <property type="match status" value="1"/>
</dbReference>
<dbReference type="STRING" id="10029.G3HSM9"/>
<evidence type="ECO:0000256" key="1">
    <source>
        <dbReference type="SAM" id="MobiDB-lite"/>
    </source>
</evidence>
<feature type="region of interest" description="Disordered" evidence="1">
    <location>
        <begin position="305"/>
        <end position="324"/>
    </location>
</feature>
<proteinExistence type="predicted"/>
<dbReference type="PROSITE" id="PS51184">
    <property type="entry name" value="JMJC"/>
    <property type="match status" value="1"/>
</dbReference>
<feature type="region of interest" description="Disordered" evidence="1">
    <location>
        <begin position="230"/>
        <end position="255"/>
    </location>
</feature>
<dbReference type="SMART" id="SM00558">
    <property type="entry name" value="JmjC"/>
    <property type="match status" value="1"/>
</dbReference>
<name>G3HSM9_CRIGR</name>
<dbReference type="GO" id="GO:0032454">
    <property type="term" value="F:histone H3K9 demethylase activity"/>
    <property type="evidence" value="ECO:0007669"/>
    <property type="project" value="TreeGrafter"/>
</dbReference>
<dbReference type="SMR" id="G3HSM9"/>
<dbReference type="Proteomes" id="UP000001075">
    <property type="component" value="Unassembled WGS sequence"/>
</dbReference>
<evidence type="ECO:0000313" key="3">
    <source>
        <dbReference type="EMBL" id="EGW11924.1"/>
    </source>
</evidence>